<proteinExistence type="predicted"/>
<sequence length="53" mass="5559">MGETVTEGDVHGMGAGVRGRPRLADMSPSQRRYIIPVLLGALILVAVIASIVN</sequence>
<dbReference type="EMBL" id="JBHSQI010000005">
    <property type="protein sequence ID" value="MFC6154094.1"/>
    <property type="molecule type" value="Genomic_DNA"/>
</dbReference>
<keyword evidence="3" id="KW-1185">Reference proteome</keyword>
<protein>
    <submittedName>
        <fullName evidence="2">Uncharacterized protein</fullName>
    </submittedName>
</protein>
<gene>
    <name evidence="2" type="ORF">ACFPWU_10545</name>
</gene>
<comment type="caution">
    <text evidence="2">The sequence shown here is derived from an EMBL/GenBank/DDBJ whole genome shotgun (WGS) entry which is preliminary data.</text>
</comment>
<evidence type="ECO:0000313" key="3">
    <source>
        <dbReference type="Proteomes" id="UP001596098"/>
    </source>
</evidence>
<reference evidence="3" key="1">
    <citation type="journal article" date="2019" name="Int. J. Syst. Evol. Microbiol.">
        <title>The Global Catalogue of Microorganisms (GCM) 10K type strain sequencing project: providing services to taxonomists for standard genome sequencing and annotation.</title>
        <authorList>
            <consortium name="The Broad Institute Genomics Platform"/>
            <consortium name="The Broad Institute Genome Sequencing Center for Infectious Disease"/>
            <person name="Wu L."/>
            <person name="Ma J."/>
        </authorList>
    </citation>
    <scope>NUCLEOTIDE SEQUENCE [LARGE SCALE GENOMIC DNA]</scope>
    <source>
        <strain evidence="3">DFY28</strain>
    </source>
</reference>
<accession>A0ABW1QZJ2</accession>
<keyword evidence="1" id="KW-0812">Transmembrane</keyword>
<keyword evidence="1" id="KW-1133">Transmembrane helix</keyword>
<evidence type="ECO:0000256" key="1">
    <source>
        <dbReference type="SAM" id="Phobius"/>
    </source>
</evidence>
<dbReference type="Proteomes" id="UP001596098">
    <property type="component" value="Unassembled WGS sequence"/>
</dbReference>
<evidence type="ECO:0000313" key="2">
    <source>
        <dbReference type="EMBL" id="MFC6154094.1"/>
    </source>
</evidence>
<name>A0ABW1QZJ2_9ACTN</name>
<feature type="transmembrane region" description="Helical" evidence="1">
    <location>
        <begin position="33"/>
        <end position="52"/>
    </location>
</feature>
<organism evidence="2 3">
    <name type="scientific">Nocardioides yefusunii</name>
    <dbReference type="NCBI Taxonomy" id="2500546"/>
    <lineage>
        <taxon>Bacteria</taxon>
        <taxon>Bacillati</taxon>
        <taxon>Actinomycetota</taxon>
        <taxon>Actinomycetes</taxon>
        <taxon>Propionibacteriales</taxon>
        <taxon>Nocardioidaceae</taxon>
        <taxon>Nocardioides</taxon>
    </lineage>
</organism>
<dbReference type="RefSeq" id="WP_164878667.1">
    <property type="nucleotide sequence ID" value="NZ_CP034929.1"/>
</dbReference>
<keyword evidence="1" id="KW-0472">Membrane</keyword>